<dbReference type="PROSITE" id="PS51257">
    <property type="entry name" value="PROKAR_LIPOPROTEIN"/>
    <property type="match status" value="1"/>
</dbReference>
<reference evidence="1" key="1">
    <citation type="submission" date="2016-02" db="EMBL/GenBank/DDBJ databases">
        <title>WGS assembly of Manihot esculenta.</title>
        <authorList>
            <person name="Bredeson J.V."/>
            <person name="Prochnik S.E."/>
            <person name="Lyons J.B."/>
            <person name="Schmutz J."/>
            <person name="Grimwood J."/>
            <person name="Vrebalov J."/>
            <person name="Bart R.S."/>
            <person name="Amuge T."/>
            <person name="Ferguson M.E."/>
            <person name="Green R."/>
            <person name="Putnam N."/>
            <person name="Stites J."/>
            <person name="Rounsley S."/>
            <person name="Rokhsar D.S."/>
        </authorList>
    </citation>
    <scope>NUCLEOTIDE SEQUENCE [LARGE SCALE GENOMIC DNA]</scope>
    <source>
        <tissue evidence="1">Leaf</tissue>
    </source>
</reference>
<proteinExistence type="predicted"/>
<sequence>MRLLMNGGHGFLIIKLVNPPSPLQFFFGCYYSLNSRAQS</sequence>
<dbReference type="AlphaFoldDB" id="A0A2C9V734"/>
<protein>
    <submittedName>
        <fullName evidence="1">Uncharacterized protein</fullName>
    </submittedName>
</protein>
<dbReference type="EMBL" id="CM004395">
    <property type="protein sequence ID" value="OAY40336.1"/>
    <property type="molecule type" value="Genomic_DNA"/>
</dbReference>
<organism evidence="1">
    <name type="scientific">Manihot esculenta</name>
    <name type="common">Cassava</name>
    <name type="synonym">Jatropha manihot</name>
    <dbReference type="NCBI Taxonomy" id="3983"/>
    <lineage>
        <taxon>Eukaryota</taxon>
        <taxon>Viridiplantae</taxon>
        <taxon>Streptophyta</taxon>
        <taxon>Embryophyta</taxon>
        <taxon>Tracheophyta</taxon>
        <taxon>Spermatophyta</taxon>
        <taxon>Magnoliopsida</taxon>
        <taxon>eudicotyledons</taxon>
        <taxon>Gunneridae</taxon>
        <taxon>Pentapetalae</taxon>
        <taxon>rosids</taxon>
        <taxon>fabids</taxon>
        <taxon>Malpighiales</taxon>
        <taxon>Euphorbiaceae</taxon>
        <taxon>Crotonoideae</taxon>
        <taxon>Manihoteae</taxon>
        <taxon>Manihot</taxon>
    </lineage>
</organism>
<evidence type="ECO:0000313" key="1">
    <source>
        <dbReference type="EMBL" id="OAY40336.1"/>
    </source>
</evidence>
<name>A0A2C9V734_MANES</name>
<accession>A0A2C9V734</accession>
<gene>
    <name evidence="1" type="ORF">MANES_09G013900</name>
</gene>